<organism evidence="1">
    <name type="scientific">Salmonella enterica</name>
    <name type="common">Salmonella choleraesuis</name>
    <dbReference type="NCBI Taxonomy" id="28901"/>
    <lineage>
        <taxon>Bacteria</taxon>
        <taxon>Pseudomonadati</taxon>
        <taxon>Pseudomonadota</taxon>
        <taxon>Gammaproteobacteria</taxon>
        <taxon>Enterobacterales</taxon>
        <taxon>Enterobacteriaceae</taxon>
        <taxon>Salmonella</taxon>
    </lineage>
</organism>
<comment type="caution">
    <text evidence="1">The sequence shown here is derived from an EMBL/GenBank/DDBJ whole genome shotgun (WGS) entry which is preliminary data.</text>
</comment>
<gene>
    <name evidence="1" type="ORF">G8U25_004875</name>
</gene>
<dbReference type="AlphaFoldDB" id="A0A758LVD0"/>
<dbReference type="InterPro" id="IPR036388">
    <property type="entry name" value="WH-like_DNA-bd_sf"/>
</dbReference>
<proteinExistence type="predicted"/>
<dbReference type="InterPro" id="IPR036390">
    <property type="entry name" value="WH_DNA-bd_sf"/>
</dbReference>
<reference evidence="1" key="1">
    <citation type="journal article" date="2018" name="Genome Biol.">
        <title>SKESA: strategic k-mer extension for scrupulous assemblies.</title>
        <authorList>
            <person name="Souvorov A."/>
            <person name="Agarwala R."/>
            <person name="Lipman D.J."/>
        </authorList>
    </citation>
    <scope>NUCLEOTIDE SEQUENCE</scope>
    <source>
        <strain evidence="1">MA.NL_R10</strain>
    </source>
</reference>
<evidence type="ECO:0000313" key="1">
    <source>
        <dbReference type="EMBL" id="HAG1294021.1"/>
    </source>
</evidence>
<dbReference type="Pfam" id="PF21205">
    <property type="entry name" value="Rep3_C"/>
    <property type="match status" value="1"/>
</dbReference>
<dbReference type="EMBL" id="DAAXJP010000039">
    <property type="protein sequence ID" value="HAG1294021.1"/>
    <property type="molecule type" value="Genomic_DNA"/>
</dbReference>
<reference evidence="1" key="2">
    <citation type="submission" date="2020-02" db="EMBL/GenBank/DDBJ databases">
        <authorList>
            <consortium name="NCBI Pathogen Detection Project"/>
        </authorList>
    </citation>
    <scope>NUCLEOTIDE SEQUENCE</scope>
    <source>
        <strain evidence="1">MA.NL_R10</strain>
    </source>
</reference>
<protein>
    <submittedName>
        <fullName evidence="1">Replication initiation protein</fullName>
    </submittedName>
</protein>
<dbReference type="SUPFAM" id="SSF46785">
    <property type="entry name" value="Winged helix' DNA-binding domain"/>
    <property type="match status" value="1"/>
</dbReference>
<name>A0A758LVD0_SALER</name>
<accession>A0A758LVD0</accession>
<sequence>NKMIIKPAIAELNEKSDLAVTVETVKKGRTVVALRFRFKEDKQIKMAV</sequence>
<feature type="non-terminal residue" evidence="1">
    <location>
        <position position="1"/>
    </location>
</feature>
<dbReference type="Gene3D" id="1.10.10.10">
    <property type="entry name" value="Winged helix-like DNA-binding domain superfamily/Winged helix DNA-binding domain"/>
    <property type="match status" value="1"/>
</dbReference>